<feature type="region of interest" description="Disordered" evidence="1">
    <location>
        <begin position="31"/>
        <end position="168"/>
    </location>
</feature>
<protein>
    <submittedName>
        <fullName evidence="2">Uncharacterized protein</fullName>
    </submittedName>
</protein>
<dbReference type="Proteomes" id="UP000076584">
    <property type="component" value="Unassembled WGS sequence"/>
</dbReference>
<evidence type="ECO:0000256" key="1">
    <source>
        <dbReference type="SAM" id="MobiDB-lite"/>
    </source>
</evidence>
<organism evidence="2 3">
    <name type="scientific">Colletotrichum incanum</name>
    <name type="common">Soybean anthracnose fungus</name>
    <dbReference type="NCBI Taxonomy" id="1573173"/>
    <lineage>
        <taxon>Eukaryota</taxon>
        <taxon>Fungi</taxon>
        <taxon>Dikarya</taxon>
        <taxon>Ascomycota</taxon>
        <taxon>Pezizomycotina</taxon>
        <taxon>Sordariomycetes</taxon>
        <taxon>Hypocreomycetidae</taxon>
        <taxon>Glomerellales</taxon>
        <taxon>Glomerellaceae</taxon>
        <taxon>Colletotrichum</taxon>
        <taxon>Colletotrichum spaethianum species complex</taxon>
    </lineage>
</organism>
<keyword evidence="3" id="KW-1185">Reference proteome</keyword>
<feature type="compositionally biased region" description="Polar residues" evidence="1">
    <location>
        <begin position="99"/>
        <end position="112"/>
    </location>
</feature>
<proteinExistence type="predicted"/>
<feature type="compositionally biased region" description="Polar residues" evidence="1">
    <location>
        <begin position="271"/>
        <end position="286"/>
    </location>
</feature>
<feature type="region of interest" description="Disordered" evidence="1">
    <location>
        <begin position="360"/>
        <end position="381"/>
    </location>
</feature>
<gene>
    <name evidence="2" type="ORF">CI238_11047</name>
</gene>
<feature type="compositionally biased region" description="Polar residues" evidence="1">
    <location>
        <begin position="143"/>
        <end position="168"/>
    </location>
</feature>
<dbReference type="EMBL" id="LFIW01001921">
    <property type="protein sequence ID" value="KZL80312.1"/>
    <property type="molecule type" value="Genomic_DNA"/>
</dbReference>
<reference evidence="2 3" key="1">
    <citation type="submission" date="2015-06" db="EMBL/GenBank/DDBJ databases">
        <title>Survival trade-offs in plant roots during colonization by closely related pathogenic and mutualistic fungi.</title>
        <authorList>
            <person name="Hacquard S."/>
            <person name="Kracher B."/>
            <person name="Hiruma K."/>
            <person name="Weinman A."/>
            <person name="Muench P."/>
            <person name="Garrido Oter R."/>
            <person name="Ver Loren van Themaat E."/>
            <person name="Dallerey J.-F."/>
            <person name="Damm U."/>
            <person name="Henrissat B."/>
            <person name="Lespinet O."/>
            <person name="Thon M."/>
            <person name="Kemen E."/>
            <person name="McHardy A.C."/>
            <person name="Schulze-Lefert P."/>
            <person name="O'Connell R.J."/>
        </authorList>
    </citation>
    <scope>NUCLEOTIDE SEQUENCE [LARGE SCALE GENOMIC DNA]</scope>
    <source>
        <strain evidence="2 3">MAFF 238704</strain>
    </source>
</reference>
<feature type="compositionally biased region" description="Polar residues" evidence="1">
    <location>
        <begin position="221"/>
        <end position="239"/>
    </location>
</feature>
<comment type="caution">
    <text evidence="2">The sequence shown here is derived from an EMBL/GenBank/DDBJ whole genome shotgun (WGS) entry which is preliminary data.</text>
</comment>
<feature type="region of interest" description="Disordered" evidence="1">
    <location>
        <begin position="205"/>
        <end position="348"/>
    </location>
</feature>
<feature type="compositionally biased region" description="Low complexity" evidence="1">
    <location>
        <begin position="302"/>
        <end position="321"/>
    </location>
</feature>
<dbReference type="STRING" id="1573173.A0A167AMN4"/>
<dbReference type="AlphaFoldDB" id="A0A167AMN4"/>
<feature type="compositionally biased region" description="Basic and acidic residues" evidence="1">
    <location>
        <begin position="465"/>
        <end position="476"/>
    </location>
</feature>
<feature type="compositionally biased region" description="Low complexity" evidence="1">
    <location>
        <begin position="333"/>
        <end position="342"/>
    </location>
</feature>
<feature type="compositionally biased region" description="Low complexity" evidence="1">
    <location>
        <begin position="367"/>
        <end position="378"/>
    </location>
</feature>
<accession>A0A167AMN4</accession>
<evidence type="ECO:0000313" key="2">
    <source>
        <dbReference type="EMBL" id="KZL80312.1"/>
    </source>
</evidence>
<feature type="region of interest" description="Disordered" evidence="1">
    <location>
        <begin position="456"/>
        <end position="476"/>
    </location>
</feature>
<name>A0A167AMN4_COLIC</name>
<evidence type="ECO:0000313" key="3">
    <source>
        <dbReference type="Proteomes" id="UP000076584"/>
    </source>
</evidence>
<sequence>MESFRQFSDDCIEEGCTSVALHSKYCLLHGKKRRQENGDNKPNVFKAGGGSSRSRSGSGFSKPAVKQDSPQHLRRTRTEEQSIGGQSRPWRRNSRDESNLVSSTGSQATVRKSNLPPDLVGRIAMTARKSTCSPVSSKKRTEMMSSSFHDNPASTHTSGFGSPTTHQSPVSVNFNPFQSFINTAYTPSPNNSTNEMPADFATAAEERNQGRASKAGPGLGFSSSNTSPATHTSQVSQTPLARPDTDKSTPLADSLDHHWAPGGWRSESISKDSVSASTPSGGSRSFDSLPYVRTNRLPPVQLKSVPSASRSASRSALSKAAITSASKRKRAGSYGSTSQSSSPDEIDGDKIQVLPHMRESNAVNGEAQTTATVSTTSQRPNGVFDIHSGVSQTQRQWNGPNMFRTRAALNPIVLSSSDDEDEEDGMGSNGNVWQVNPFYEQSRHAIFPADGEYLRNANRPPITSRVDHQRTDPDQPRRKLNCEERRLQLCATFDSVKFDAMLYGQAEATRPPDGVLLPSALINNLANAQPSAEGREQFYMKLDPRIHWSHNRSEQWYNLKMEEIKARGGRKANFGKAAQRMLQQRLEGERRDEEEKRAIEQGLPVPINKPPQPWSHHRHMDFGDVPEEELPAYVRKNPEWLQATAWMRQNREQTLHRNKEAATLRAAGLPWEHLFSRSGR</sequence>